<keyword evidence="3 6" id="KW-0812">Transmembrane</keyword>
<dbReference type="RefSeq" id="WP_013008784.1">
    <property type="nucleotide sequence ID" value="NC_013939.1"/>
</dbReference>
<feature type="transmembrane region" description="Helical" evidence="6">
    <location>
        <begin position="223"/>
        <end position="242"/>
    </location>
</feature>
<evidence type="ECO:0000313" key="8">
    <source>
        <dbReference type="Proteomes" id="UP000001520"/>
    </source>
</evidence>
<feature type="transmembrane region" description="Helical" evidence="6">
    <location>
        <begin position="504"/>
        <end position="523"/>
    </location>
</feature>
<dbReference type="PANTHER" id="PTHR23515">
    <property type="entry name" value="HIGH-AFFINITY NITRATE TRANSPORTER 2.3"/>
    <property type="match status" value="1"/>
</dbReference>
<dbReference type="OrthoDB" id="9771451at2"/>
<evidence type="ECO:0000256" key="2">
    <source>
        <dbReference type="ARBA" id="ARBA00008432"/>
    </source>
</evidence>
<dbReference type="SUPFAM" id="SSF103473">
    <property type="entry name" value="MFS general substrate transporter"/>
    <property type="match status" value="2"/>
</dbReference>
<feature type="transmembrane region" description="Helical" evidence="6">
    <location>
        <begin position="111"/>
        <end position="131"/>
    </location>
</feature>
<dbReference type="KEGG" id="ddf:DEFDS_2091"/>
<dbReference type="GO" id="GO:0016020">
    <property type="term" value="C:membrane"/>
    <property type="evidence" value="ECO:0007669"/>
    <property type="project" value="UniProtKB-SubCell"/>
</dbReference>
<feature type="transmembrane region" description="Helical" evidence="6">
    <location>
        <begin position="468"/>
        <end position="492"/>
    </location>
</feature>
<dbReference type="EMBL" id="AP011529">
    <property type="protein sequence ID" value="BAI81539.1"/>
    <property type="molecule type" value="Genomic_DNA"/>
</dbReference>
<evidence type="ECO:0000256" key="3">
    <source>
        <dbReference type="ARBA" id="ARBA00022692"/>
    </source>
</evidence>
<dbReference type="STRING" id="639282.DEFDS_2091"/>
<dbReference type="InterPro" id="IPR036259">
    <property type="entry name" value="MFS_trans_sf"/>
</dbReference>
<feature type="transmembrane region" description="Helical" evidence="6">
    <location>
        <begin position="28"/>
        <end position="49"/>
    </location>
</feature>
<dbReference type="Gene3D" id="1.20.1250.20">
    <property type="entry name" value="MFS general substrate transporter like domains"/>
    <property type="match status" value="2"/>
</dbReference>
<evidence type="ECO:0000256" key="4">
    <source>
        <dbReference type="ARBA" id="ARBA00022989"/>
    </source>
</evidence>
<feature type="transmembrane region" description="Helical" evidence="6">
    <location>
        <begin position="137"/>
        <end position="156"/>
    </location>
</feature>
<organism evidence="7 8">
    <name type="scientific">Deferribacter desulfuricans (strain DSM 14783 / JCM 11476 / NBRC 101012 / SSM1)</name>
    <dbReference type="NCBI Taxonomy" id="639282"/>
    <lineage>
        <taxon>Bacteria</taxon>
        <taxon>Pseudomonadati</taxon>
        <taxon>Deferribacterota</taxon>
        <taxon>Deferribacteres</taxon>
        <taxon>Deferribacterales</taxon>
        <taxon>Deferribacteraceae</taxon>
        <taxon>Deferribacter</taxon>
    </lineage>
</organism>
<feature type="transmembrane region" description="Helical" evidence="6">
    <location>
        <begin position="435"/>
        <end position="456"/>
    </location>
</feature>
<reference evidence="7 8" key="1">
    <citation type="journal article" date="2010" name="DNA Res.">
        <title>Bacterial lifestyle in a deep-sea hydrothermal vent chimney revealed by the genome sequence of the thermophilic bacterium Deferribacter desulfuricans SSM1.</title>
        <authorList>
            <person name="Takaki Y."/>
            <person name="Shimamura S."/>
            <person name="Nakagawa S."/>
            <person name="Fukuhara Y."/>
            <person name="Horikawa H."/>
            <person name="Ankai A."/>
            <person name="Harada T."/>
            <person name="Hosoyama A."/>
            <person name="Oguchi A."/>
            <person name="Fukui S."/>
            <person name="Fujita N."/>
            <person name="Takami H."/>
            <person name="Takai K."/>
        </authorList>
    </citation>
    <scope>NUCLEOTIDE SEQUENCE [LARGE SCALE GENOMIC DNA]</scope>
    <source>
        <strain evidence="8">DSM 14783 / JCM 11476 / NBRC 101012 / SSM1</strain>
    </source>
</reference>
<keyword evidence="8" id="KW-1185">Reference proteome</keyword>
<protein>
    <submittedName>
        <fullName evidence="7">Nitrate/nitrite extrusion protein</fullName>
    </submittedName>
</protein>
<keyword evidence="4 6" id="KW-1133">Transmembrane helix</keyword>
<feature type="transmembrane region" description="Helical" evidence="6">
    <location>
        <begin position="80"/>
        <end position="99"/>
    </location>
</feature>
<feature type="transmembrane region" description="Helical" evidence="6">
    <location>
        <begin position="327"/>
        <end position="347"/>
    </location>
</feature>
<dbReference type="GO" id="GO:0015112">
    <property type="term" value="F:nitrate transmembrane transporter activity"/>
    <property type="evidence" value="ECO:0007669"/>
    <property type="project" value="InterPro"/>
</dbReference>
<name>D3P9Z9_DEFDS</name>
<feature type="transmembrane region" description="Helical" evidence="6">
    <location>
        <begin position="406"/>
        <end position="423"/>
    </location>
</feature>
<dbReference type="Pfam" id="PF07690">
    <property type="entry name" value="MFS_1"/>
    <property type="match status" value="1"/>
</dbReference>
<comment type="similarity">
    <text evidence="2">Belongs to the major facilitator superfamily. Nitrate/nitrite porter (TC 2.A.1.8) family.</text>
</comment>
<dbReference type="AlphaFoldDB" id="D3P9Z9"/>
<keyword evidence="5 6" id="KW-0472">Membrane</keyword>
<dbReference type="eggNOG" id="COG2223">
    <property type="taxonomic scope" value="Bacteria"/>
</dbReference>
<dbReference type="InterPro" id="IPR011701">
    <property type="entry name" value="MFS"/>
</dbReference>
<evidence type="ECO:0000256" key="5">
    <source>
        <dbReference type="ARBA" id="ARBA00023136"/>
    </source>
</evidence>
<feature type="transmembrane region" description="Helical" evidence="6">
    <location>
        <begin position="177"/>
        <end position="203"/>
    </location>
</feature>
<proteinExistence type="inferred from homology"/>
<feature type="transmembrane region" description="Helical" evidence="6">
    <location>
        <begin position="373"/>
        <end position="394"/>
    </location>
</feature>
<dbReference type="HOGENOM" id="CLU_033198_1_0_0"/>
<evidence type="ECO:0000256" key="1">
    <source>
        <dbReference type="ARBA" id="ARBA00004141"/>
    </source>
</evidence>
<gene>
    <name evidence="7" type="primary">narU</name>
    <name evidence="7" type="ordered locus">DEFDS_2091</name>
</gene>
<feature type="transmembrane region" description="Helical" evidence="6">
    <location>
        <begin position="287"/>
        <end position="306"/>
    </location>
</feature>
<comment type="subcellular location">
    <subcellularLocation>
        <location evidence="1">Membrane</location>
        <topology evidence="1">Multi-pass membrane protein</topology>
    </subcellularLocation>
</comment>
<sequence>MNINIYDWDPENPDYFSRKGRKIALRNLWISIPALLLAFAVWIMWSVIITKMKQFGYNFGMITSDMTPEQVSEKLKEINMLYYTLPAIAGLTGATLRIPNSFLISIAGGRNVIFVTTFLLLLPAIGTGLALRDVNTPYIVFAILAALSGIGGGNFASSMSNISYFFPKKTQGTYLGMNAGIGNLGVGVMQKVIPIAVGVYLFSAIDKNGNIVTNVPLAGVQNAGWVWVIPLILVSIAAFFGMNNLQSATPKIPTQLVGMIKTLYLICLGFIAAGIGAYMLISLKINMWIVLPFVIIFTLLLMRYMTPKQIKENLRQQFVIFKNKHNWVMTIIYTMTFGSFIGFSAAFPKLCQDVFVYSNPSDPTFVNPNAPDFLFWVFLGPVLGALIRPVGGWLSDKVNSGAKVTTISIILQIIATFAVAYFIKLAKGSPTPERYWWPFFIMFMILFITTGIGNGSTFRSIPHIFDKALAGPVLGWTSAVAAYGAFIIPGIFGQQIKAGTPEKALYGLAVYYIICLFLNWWYYQGPKAEIKNP</sequence>
<evidence type="ECO:0000256" key="6">
    <source>
        <dbReference type="SAM" id="Phobius"/>
    </source>
</evidence>
<dbReference type="Proteomes" id="UP000001520">
    <property type="component" value="Chromosome"/>
</dbReference>
<dbReference type="InterPro" id="IPR044772">
    <property type="entry name" value="NO3_transporter"/>
</dbReference>
<feature type="transmembrane region" description="Helical" evidence="6">
    <location>
        <begin position="263"/>
        <end position="281"/>
    </location>
</feature>
<accession>D3P9Z9</accession>
<evidence type="ECO:0000313" key="7">
    <source>
        <dbReference type="EMBL" id="BAI81539.1"/>
    </source>
</evidence>